<keyword evidence="3" id="KW-1185">Reference proteome</keyword>
<evidence type="ECO:0000313" key="3">
    <source>
        <dbReference type="Proteomes" id="UP000609651"/>
    </source>
</evidence>
<protein>
    <submittedName>
        <fullName evidence="2">Uncharacterized protein</fullName>
    </submittedName>
</protein>
<comment type="caution">
    <text evidence="2">The sequence shown here is derived from an EMBL/GenBank/DDBJ whole genome shotgun (WGS) entry which is preliminary data.</text>
</comment>
<feature type="region of interest" description="Disordered" evidence="1">
    <location>
        <begin position="1"/>
        <end position="55"/>
    </location>
</feature>
<feature type="compositionally biased region" description="Polar residues" evidence="1">
    <location>
        <begin position="37"/>
        <end position="47"/>
    </location>
</feature>
<dbReference type="EMBL" id="WTPX01000250">
    <property type="protein sequence ID" value="NNJ27986.1"/>
    <property type="molecule type" value="Genomic_DNA"/>
</dbReference>
<evidence type="ECO:0000256" key="1">
    <source>
        <dbReference type="SAM" id="MobiDB-lite"/>
    </source>
</evidence>
<reference evidence="2 3" key="1">
    <citation type="journal article" date="2020" name="Syst. Appl. Microbiol.">
        <title>Alienimonas chondri sp. nov., a novel planctomycete isolated from the biofilm of the red alga Chondrus crispus.</title>
        <authorList>
            <person name="Vitorino I."/>
            <person name="Albuquerque L."/>
            <person name="Wiegand S."/>
            <person name="Kallscheuer N."/>
            <person name="da Costa M.S."/>
            <person name="Lobo-da-Cunha A."/>
            <person name="Jogler C."/>
            <person name="Lage O.M."/>
        </authorList>
    </citation>
    <scope>NUCLEOTIDE SEQUENCE [LARGE SCALE GENOMIC DNA]</scope>
    <source>
        <strain evidence="2 3">LzC2</strain>
    </source>
</reference>
<name>A0ABX1VIS3_9PLAN</name>
<sequence>MDLASGAHRRKTASKNTGIPNAKPPAQNAAGWPRGPTTLNSARTSRSAAPECVSPAPSTAARAMSKPMLAAVSPNACASRAGGARFATASARACSFCETSRSPSFNNPGVPACWFGPLGQPPCHIGLKGPLKTTNG</sequence>
<proteinExistence type="predicted"/>
<gene>
    <name evidence="2" type="ORF">LzC2_40970</name>
</gene>
<evidence type="ECO:0000313" key="2">
    <source>
        <dbReference type="EMBL" id="NNJ27986.1"/>
    </source>
</evidence>
<organism evidence="2 3">
    <name type="scientific">Alienimonas chondri</name>
    <dbReference type="NCBI Taxonomy" id="2681879"/>
    <lineage>
        <taxon>Bacteria</taxon>
        <taxon>Pseudomonadati</taxon>
        <taxon>Planctomycetota</taxon>
        <taxon>Planctomycetia</taxon>
        <taxon>Planctomycetales</taxon>
        <taxon>Planctomycetaceae</taxon>
        <taxon>Alienimonas</taxon>
    </lineage>
</organism>
<dbReference type="Proteomes" id="UP000609651">
    <property type="component" value="Unassembled WGS sequence"/>
</dbReference>
<accession>A0ABX1VIS3</accession>